<gene>
    <name evidence="2" type="ORF">FE784_22485</name>
</gene>
<dbReference type="InterPro" id="IPR050312">
    <property type="entry name" value="IolE/XylAMocC-like"/>
</dbReference>
<dbReference type="EMBL" id="VDCQ01000034">
    <property type="protein sequence ID" value="TNJ64070.1"/>
    <property type="molecule type" value="Genomic_DNA"/>
</dbReference>
<accession>A0A5C4T5W7</accession>
<comment type="caution">
    <text evidence="2">The sequence shown here is derived from an EMBL/GenBank/DDBJ whole genome shotgun (WGS) entry which is preliminary data.</text>
</comment>
<evidence type="ECO:0000259" key="1">
    <source>
        <dbReference type="Pfam" id="PF01261"/>
    </source>
</evidence>
<proteinExistence type="predicted"/>
<protein>
    <submittedName>
        <fullName evidence="2">Sugar phosphate isomerase/epimerase</fullName>
    </submittedName>
</protein>
<dbReference type="GO" id="GO:0016853">
    <property type="term" value="F:isomerase activity"/>
    <property type="evidence" value="ECO:0007669"/>
    <property type="project" value="UniProtKB-KW"/>
</dbReference>
<name>A0A5C4T5W7_9BACL</name>
<dbReference type="OrthoDB" id="9815124at2"/>
<organism evidence="2 3">
    <name type="scientific">Paenibacillus hemerocallicola</name>
    <dbReference type="NCBI Taxonomy" id="1172614"/>
    <lineage>
        <taxon>Bacteria</taxon>
        <taxon>Bacillati</taxon>
        <taxon>Bacillota</taxon>
        <taxon>Bacilli</taxon>
        <taxon>Bacillales</taxon>
        <taxon>Paenibacillaceae</taxon>
        <taxon>Paenibacillus</taxon>
    </lineage>
</organism>
<feature type="domain" description="Xylose isomerase-like TIM barrel" evidence="1">
    <location>
        <begin position="64"/>
        <end position="290"/>
    </location>
</feature>
<dbReference type="PANTHER" id="PTHR12110">
    <property type="entry name" value="HYDROXYPYRUVATE ISOMERASE"/>
    <property type="match status" value="1"/>
</dbReference>
<dbReference type="SUPFAM" id="SSF51658">
    <property type="entry name" value="Xylose isomerase-like"/>
    <property type="match status" value="1"/>
</dbReference>
<dbReference type="Proteomes" id="UP000307943">
    <property type="component" value="Unassembled WGS sequence"/>
</dbReference>
<evidence type="ECO:0000313" key="3">
    <source>
        <dbReference type="Proteomes" id="UP000307943"/>
    </source>
</evidence>
<keyword evidence="2" id="KW-0413">Isomerase</keyword>
<evidence type="ECO:0000313" key="2">
    <source>
        <dbReference type="EMBL" id="TNJ64070.1"/>
    </source>
</evidence>
<reference evidence="2 3" key="1">
    <citation type="submission" date="2019-05" db="EMBL/GenBank/DDBJ databases">
        <title>We sequenced the genome of Paenibacillus hemerocallicola KCTC 33185 for further insight into its adaptation and study the phylogeny of Paenibacillus.</title>
        <authorList>
            <person name="Narsing Rao M.P."/>
        </authorList>
    </citation>
    <scope>NUCLEOTIDE SEQUENCE [LARGE SCALE GENOMIC DNA]</scope>
    <source>
        <strain evidence="2 3">KCTC 33185</strain>
    </source>
</reference>
<dbReference type="InterPro" id="IPR036237">
    <property type="entry name" value="Xyl_isomerase-like_sf"/>
</dbReference>
<dbReference type="Pfam" id="PF01261">
    <property type="entry name" value="AP_endonuc_2"/>
    <property type="match status" value="1"/>
</dbReference>
<dbReference type="Gene3D" id="3.20.20.150">
    <property type="entry name" value="Divalent-metal-dependent TIM barrel enzymes"/>
    <property type="match status" value="1"/>
</dbReference>
<dbReference type="AlphaFoldDB" id="A0A5C4T5W7"/>
<sequence length="322" mass="35682">MFITTMTSMTVNAILPERSAVNSAEGRTSAARMKTGETNEFQNETGCMTWPYKHYPLERALEGISRAGYRYVSLGLPHEGKPVFDYVAKGESARTLRMLEKYGLEPVSWISTDALALQHPIERALQRMDFVKAIGVDELLSQGMSSYRRFPNDPMSDEELKPLYEAFNAKYRLIGEEAEKRGLVVTIKPHTGNTATAQTIADTLSEIASPGVRASYDAGNVRYYEGVDPAVDFPLISAHTVSFIAKDHLGARAESNFPVPGEGEVNFPAMIAELKRVSFCGSVIVERVDGTEARLEVEEIDVRVARAKTNLERMMAETGFEI</sequence>
<keyword evidence="3" id="KW-1185">Reference proteome</keyword>
<dbReference type="InterPro" id="IPR013022">
    <property type="entry name" value="Xyl_isomerase-like_TIM-brl"/>
</dbReference>